<keyword evidence="3" id="KW-1185">Reference proteome</keyword>
<name>A0A158DH35_9BURK</name>
<evidence type="ECO:0000313" key="3">
    <source>
        <dbReference type="Proteomes" id="UP000054624"/>
    </source>
</evidence>
<dbReference type="PANTHER" id="PTHR32487:SF0">
    <property type="entry name" value="3-OXO-DELTA(4,5)-STEROID 5-BETA-REDUCTASE"/>
    <property type="match status" value="1"/>
</dbReference>
<feature type="domain" description="PRISE-like Rossmann-fold" evidence="1">
    <location>
        <begin position="56"/>
        <end position="347"/>
    </location>
</feature>
<dbReference type="AlphaFoldDB" id="A0A158DH35"/>
<dbReference type="Proteomes" id="UP000054624">
    <property type="component" value="Unassembled WGS sequence"/>
</dbReference>
<dbReference type="STRING" id="1777137.AWB76_06964"/>
<dbReference type="InterPro" id="IPR055222">
    <property type="entry name" value="PRISE-like_Rossmann-fold"/>
</dbReference>
<evidence type="ECO:0000259" key="1">
    <source>
        <dbReference type="Pfam" id="PF22917"/>
    </source>
</evidence>
<reference evidence="3" key="1">
    <citation type="submission" date="2016-01" db="EMBL/GenBank/DDBJ databases">
        <authorList>
            <person name="Peeters Charlotte."/>
        </authorList>
    </citation>
    <scope>NUCLEOTIDE SEQUENCE [LARGE SCALE GENOMIC DNA]</scope>
</reference>
<dbReference type="OrthoDB" id="4392084at2"/>
<dbReference type="PANTHER" id="PTHR32487">
    <property type="entry name" value="3-OXO-DELTA(4,5)-STEROID 5-BETA-REDUCTASE"/>
    <property type="match status" value="1"/>
</dbReference>
<evidence type="ECO:0000313" key="2">
    <source>
        <dbReference type="EMBL" id="SAK93929.1"/>
    </source>
</evidence>
<gene>
    <name evidence="2" type="ORF">AWB76_06964</name>
</gene>
<protein>
    <submittedName>
        <fullName evidence="2">NAD-dependent epimerase/dehydratase</fullName>
    </submittedName>
</protein>
<proteinExistence type="predicted"/>
<dbReference type="Pfam" id="PF22917">
    <property type="entry name" value="PRISE"/>
    <property type="match status" value="1"/>
</dbReference>
<dbReference type="InterPro" id="IPR036291">
    <property type="entry name" value="NAD(P)-bd_dom_sf"/>
</dbReference>
<organism evidence="2 3">
    <name type="scientific">Caballeronia temeraria</name>
    <dbReference type="NCBI Taxonomy" id="1777137"/>
    <lineage>
        <taxon>Bacteria</taxon>
        <taxon>Pseudomonadati</taxon>
        <taxon>Pseudomonadota</taxon>
        <taxon>Betaproteobacteria</taxon>
        <taxon>Burkholderiales</taxon>
        <taxon>Burkholderiaceae</taxon>
        <taxon>Caballeronia</taxon>
    </lineage>
</organism>
<dbReference type="RefSeq" id="WP_061164528.1">
    <property type="nucleotide sequence ID" value="NZ_FCOI02000042.1"/>
</dbReference>
<accession>A0A158DH35</accession>
<dbReference type="Gene3D" id="3.40.50.720">
    <property type="entry name" value="NAD(P)-binding Rossmann-like Domain"/>
    <property type="match status" value="1"/>
</dbReference>
<sequence>MTSKHVLIAGGGGVVGRAAIDAFGGAGWEITTLNRDATAPGDHRHLSADLLVPESLAARIDVFKTVTHLFYAALKPNADPGIEADENAVMLENVVAALRKADAPLERIIFVQGGKVYGAHLGVYKTPAREDDSRHFPPNLYFRHEDYARSLEREGLKWTALRPDIVIGHSLRSAMNLGNLIGVYGALCRETGTAMQFPGPDVAYRGTLINVTGGRVLGDAALWAAQQGADGAFNITNGDVFRWSHVWPKLADWFGLEVGEPQPISLAQRLAALRPAWTNLAGAHGLAEANLDGIALGAFGDFIFHVQTDAIFDVTKARRAGFNGMNQRSDEVLLAHLEAMRARRLIP</sequence>
<dbReference type="SUPFAM" id="SSF51735">
    <property type="entry name" value="NAD(P)-binding Rossmann-fold domains"/>
    <property type="match status" value="1"/>
</dbReference>
<dbReference type="EMBL" id="FCOI02000042">
    <property type="protein sequence ID" value="SAK93929.1"/>
    <property type="molecule type" value="Genomic_DNA"/>
</dbReference>